<reference evidence="1 2" key="1">
    <citation type="journal article" date="2013" name="PLoS ONE">
        <title>Genomic and secretomic analyses reveal unique features of the lignocellulolytic enzyme system of Penicillium decumbens.</title>
        <authorList>
            <person name="Liu G."/>
            <person name="Zhang L."/>
            <person name="Wei X."/>
            <person name="Zou G."/>
            <person name="Qin Y."/>
            <person name="Ma L."/>
            <person name="Li J."/>
            <person name="Zheng H."/>
            <person name="Wang S."/>
            <person name="Wang C."/>
            <person name="Xun L."/>
            <person name="Zhao G.-P."/>
            <person name="Zhou Z."/>
            <person name="Qu Y."/>
        </authorList>
    </citation>
    <scope>NUCLEOTIDE SEQUENCE [LARGE SCALE GENOMIC DNA]</scope>
    <source>
        <strain evidence="2">114-2 / CGMCC 5302</strain>
    </source>
</reference>
<proteinExistence type="predicted"/>
<dbReference type="HOGENOM" id="CLU_1305227_0_0_1"/>
<protein>
    <submittedName>
        <fullName evidence="1">Uncharacterized protein</fullName>
    </submittedName>
</protein>
<evidence type="ECO:0000313" key="1">
    <source>
        <dbReference type="EMBL" id="EPS25729.1"/>
    </source>
</evidence>
<accession>S7Z6G8</accession>
<organism evidence="1 2">
    <name type="scientific">Penicillium oxalicum (strain 114-2 / CGMCC 5302)</name>
    <name type="common">Penicillium decumbens</name>
    <dbReference type="NCBI Taxonomy" id="933388"/>
    <lineage>
        <taxon>Eukaryota</taxon>
        <taxon>Fungi</taxon>
        <taxon>Dikarya</taxon>
        <taxon>Ascomycota</taxon>
        <taxon>Pezizomycotina</taxon>
        <taxon>Eurotiomycetes</taxon>
        <taxon>Eurotiomycetidae</taxon>
        <taxon>Eurotiales</taxon>
        <taxon>Aspergillaceae</taxon>
        <taxon>Penicillium</taxon>
    </lineage>
</organism>
<keyword evidence="2" id="KW-1185">Reference proteome</keyword>
<gene>
    <name evidence="1" type="ORF">PDE_00665</name>
</gene>
<sequence length="211" mass="24326">MHHTCPIKGETRIHQGDQFRALEATRFIMSKQRLMQAMQKLSKTLISLQAHPPHRVPGHAKAPNLNQIKRDILALIERLDHVLRRRPGQTPFEHRLCQCTEHRRAVIVACLDYVLDMVDRPELLRECSMVLIIISNHVGAMRMMDVSDSVADGRDIRLRELWTVCGAESGYFSLCLMKYFCTPKLNYLVPLMYLTDPLCGCLWCQRDGETV</sequence>
<dbReference type="EMBL" id="KB644408">
    <property type="protein sequence ID" value="EPS25729.1"/>
    <property type="molecule type" value="Genomic_DNA"/>
</dbReference>
<dbReference type="Proteomes" id="UP000019376">
    <property type="component" value="Unassembled WGS sequence"/>
</dbReference>
<name>S7Z6G8_PENO1</name>
<evidence type="ECO:0000313" key="2">
    <source>
        <dbReference type="Proteomes" id="UP000019376"/>
    </source>
</evidence>
<dbReference type="AlphaFoldDB" id="S7Z6G8"/>